<keyword evidence="2" id="KW-0732">Signal</keyword>
<protein>
    <submittedName>
        <fullName evidence="3">Uncharacterized protein</fullName>
    </submittedName>
</protein>
<accession>A0A1X7S9R6</accession>
<name>A0A1X7S9R6_ZYMT9</name>
<evidence type="ECO:0000313" key="4">
    <source>
        <dbReference type="Proteomes" id="UP000215127"/>
    </source>
</evidence>
<evidence type="ECO:0000256" key="2">
    <source>
        <dbReference type="SAM" id="SignalP"/>
    </source>
</evidence>
<evidence type="ECO:0000256" key="1">
    <source>
        <dbReference type="SAM" id="MobiDB-lite"/>
    </source>
</evidence>
<keyword evidence="4" id="KW-1185">Reference proteome</keyword>
<dbReference type="Proteomes" id="UP000215127">
    <property type="component" value="Chromosome 13"/>
</dbReference>
<dbReference type="AlphaFoldDB" id="A0A1X7S9R6"/>
<organism evidence="3 4">
    <name type="scientific">Zymoseptoria tritici (strain ST99CH_3D7)</name>
    <dbReference type="NCBI Taxonomy" id="1276538"/>
    <lineage>
        <taxon>Eukaryota</taxon>
        <taxon>Fungi</taxon>
        <taxon>Dikarya</taxon>
        <taxon>Ascomycota</taxon>
        <taxon>Pezizomycotina</taxon>
        <taxon>Dothideomycetes</taxon>
        <taxon>Dothideomycetidae</taxon>
        <taxon>Mycosphaerellales</taxon>
        <taxon>Mycosphaerellaceae</taxon>
        <taxon>Zymoseptoria</taxon>
    </lineage>
</organism>
<evidence type="ECO:0000313" key="3">
    <source>
        <dbReference type="EMBL" id="SMQ56151.1"/>
    </source>
</evidence>
<feature type="signal peptide" evidence="2">
    <location>
        <begin position="1"/>
        <end position="23"/>
    </location>
</feature>
<sequence>MQFTPASALVALLSATAFGIALPQNPANGNHAGTDHGHNHCGDTSIPQPIIGQGPPVDKNDCVELRNYFINHPQDYLVTGPGQLIGSHGTCNFFATVDVGQTAIFGTDDLYDLTGTALQYWTQGQSGTKGTYVTGQNAELPCDNNAGETQVTATWQVST</sequence>
<feature type="region of interest" description="Disordered" evidence="1">
    <location>
        <begin position="29"/>
        <end position="54"/>
    </location>
</feature>
<proteinExistence type="predicted"/>
<dbReference type="EMBL" id="LT853704">
    <property type="protein sequence ID" value="SMQ56151.1"/>
    <property type="molecule type" value="Genomic_DNA"/>
</dbReference>
<gene>
    <name evidence="3" type="ORF">ZT3D7_G11306</name>
</gene>
<reference evidence="3 4" key="1">
    <citation type="submission" date="2016-06" db="EMBL/GenBank/DDBJ databases">
        <authorList>
            <person name="Kjaerup R.B."/>
            <person name="Dalgaard T.S."/>
            <person name="Juul-Madsen H.R."/>
        </authorList>
    </citation>
    <scope>NUCLEOTIDE SEQUENCE [LARGE SCALE GENOMIC DNA]</scope>
</reference>
<feature type="chain" id="PRO_5012485504" evidence="2">
    <location>
        <begin position="24"/>
        <end position="159"/>
    </location>
</feature>
<dbReference type="STRING" id="1276538.A0A1X7S9R6"/>